<dbReference type="EMBL" id="MLYV02001037">
    <property type="protein sequence ID" value="PSR73993.1"/>
    <property type="molecule type" value="Genomic_DNA"/>
</dbReference>
<dbReference type="Pfam" id="PF11937">
    <property type="entry name" value="DUF3455"/>
    <property type="match status" value="1"/>
</dbReference>
<protein>
    <submittedName>
        <fullName evidence="1">Uncharacterized protein</fullName>
    </submittedName>
</protein>
<accession>A0A2R6NNK2</accession>
<sequence length="270" mass="28780">LMHTLFAASASSSIGEHIAAYQGLTHCDITHDVQHLNVAPINNQLTPPTNVTPAFVGLAFGVQNYTCTQSNNFTNVGAVAELFDVSCMVNSTIFTTIQTPLFAAWDAFDGLSIQDFIAFFHGVNPPEILAQHYFVTNPTTGQGASPKWDFVSSGNAKFVGNDKAFIVAKGKASIPAPNTTTDINWLDVVNIGGDAGGLIADEVFRTDTVGGQPPSSVSSTRFPPSIYPTYDSRLQCVFGQTQDISVKYASKYWFFGGQLGGPSSALQPGN</sequence>
<organism evidence="1 2">
    <name type="scientific">Hermanssonia centrifuga</name>
    <dbReference type="NCBI Taxonomy" id="98765"/>
    <lineage>
        <taxon>Eukaryota</taxon>
        <taxon>Fungi</taxon>
        <taxon>Dikarya</taxon>
        <taxon>Basidiomycota</taxon>
        <taxon>Agaricomycotina</taxon>
        <taxon>Agaricomycetes</taxon>
        <taxon>Polyporales</taxon>
        <taxon>Meruliaceae</taxon>
        <taxon>Hermanssonia</taxon>
    </lineage>
</organism>
<evidence type="ECO:0000313" key="2">
    <source>
        <dbReference type="Proteomes" id="UP000186601"/>
    </source>
</evidence>
<comment type="caution">
    <text evidence="1">The sequence shown here is derived from an EMBL/GenBank/DDBJ whole genome shotgun (WGS) entry which is preliminary data.</text>
</comment>
<name>A0A2R6NNK2_9APHY</name>
<gene>
    <name evidence="1" type="ORF">PHLCEN_2v10224</name>
</gene>
<dbReference type="PANTHER" id="PTHR35567">
    <property type="entry name" value="MALATE DEHYDROGENASE (AFU_ORTHOLOGUE AFUA_2G13800)"/>
    <property type="match status" value="1"/>
</dbReference>
<evidence type="ECO:0000313" key="1">
    <source>
        <dbReference type="EMBL" id="PSR73993.1"/>
    </source>
</evidence>
<dbReference type="InterPro" id="IPR021851">
    <property type="entry name" value="DUF3455"/>
</dbReference>
<dbReference type="OrthoDB" id="1859733at2759"/>
<dbReference type="AlphaFoldDB" id="A0A2R6NNK2"/>
<reference evidence="1 2" key="1">
    <citation type="submission" date="2018-02" db="EMBL/GenBank/DDBJ databases">
        <title>Genome sequence of the basidiomycete white-rot fungus Phlebia centrifuga.</title>
        <authorList>
            <person name="Granchi Z."/>
            <person name="Peng M."/>
            <person name="de Vries R.P."/>
            <person name="Hilden K."/>
            <person name="Makela M.R."/>
            <person name="Grigoriev I."/>
            <person name="Riley R."/>
        </authorList>
    </citation>
    <scope>NUCLEOTIDE SEQUENCE [LARGE SCALE GENOMIC DNA]</scope>
    <source>
        <strain evidence="1 2">FBCC195</strain>
    </source>
</reference>
<dbReference type="PANTHER" id="PTHR35567:SF1">
    <property type="entry name" value="CONSERVED FUNGAL PROTEIN (AFU_ORTHOLOGUE AFUA_1G14230)"/>
    <property type="match status" value="1"/>
</dbReference>
<feature type="non-terminal residue" evidence="1">
    <location>
        <position position="1"/>
    </location>
</feature>
<dbReference type="Proteomes" id="UP000186601">
    <property type="component" value="Unassembled WGS sequence"/>
</dbReference>
<proteinExistence type="predicted"/>
<keyword evidence="2" id="KW-1185">Reference proteome</keyword>